<keyword evidence="6" id="KW-1185">Reference proteome</keyword>
<dbReference type="SMART" id="SM00398">
    <property type="entry name" value="HMG"/>
    <property type="match status" value="1"/>
</dbReference>
<feature type="domain" description="HMG box" evidence="4">
    <location>
        <begin position="128"/>
        <end position="201"/>
    </location>
</feature>
<dbReference type="Pfam" id="PF00505">
    <property type="entry name" value="HMG_box"/>
    <property type="match status" value="1"/>
</dbReference>
<name>A0A7D9H214_DEKBR</name>
<feature type="DNA-binding region" description="HMG box" evidence="2">
    <location>
        <begin position="128"/>
        <end position="201"/>
    </location>
</feature>
<accession>A0A7D9H214</accession>
<dbReference type="Gene3D" id="1.10.30.10">
    <property type="entry name" value="High mobility group box domain"/>
    <property type="match status" value="1"/>
</dbReference>
<evidence type="ECO:0000256" key="2">
    <source>
        <dbReference type="PROSITE-ProRule" id="PRU00267"/>
    </source>
</evidence>
<dbReference type="AlphaFoldDB" id="A0A7D9H214"/>
<dbReference type="PANTHER" id="PTHR48112:SF24">
    <property type="entry name" value="HIGH MOBILITY GROUP PROTEIN 1"/>
    <property type="match status" value="1"/>
</dbReference>
<evidence type="ECO:0000313" key="6">
    <source>
        <dbReference type="Proteomes" id="UP000478008"/>
    </source>
</evidence>
<evidence type="ECO:0000313" key="5">
    <source>
        <dbReference type="EMBL" id="VUG19846.1"/>
    </source>
</evidence>
<keyword evidence="2" id="KW-0539">Nucleus</keyword>
<dbReference type="GO" id="GO:0005634">
    <property type="term" value="C:nucleus"/>
    <property type="evidence" value="ECO:0007669"/>
    <property type="project" value="UniProtKB-UniRule"/>
</dbReference>
<sequence length="245" mass="27679">MFEGLAFLQESLTGRANGSSKDEFKAVKDSLIASLFELSKAANEASKAAVDFFNVVDAKPQYSAPPVFDPSLLAPQPQQQMTQQMQQQMQQLQQQMQQRQQDALVGSAGAAGAEPQQKKKKKRDPNAPKKPLTSFFLYSNFMRDVIIKERMENGDESLSQPQIAQETSKRWKALSAEEKLGWKELYEDQKKRYEAEMKKYNLAKATGQPYTAPKRKNVILAPNSISKKRSGEPEGGKKHKKKRHE</sequence>
<dbReference type="InterPro" id="IPR050342">
    <property type="entry name" value="HMGB"/>
</dbReference>
<dbReference type="SUPFAM" id="SSF47095">
    <property type="entry name" value="HMG-box"/>
    <property type="match status" value="1"/>
</dbReference>
<evidence type="ECO:0000256" key="3">
    <source>
        <dbReference type="SAM" id="MobiDB-lite"/>
    </source>
</evidence>
<feature type="compositionally biased region" description="Low complexity" evidence="3">
    <location>
        <begin position="76"/>
        <end position="101"/>
    </location>
</feature>
<proteinExistence type="predicted"/>
<dbReference type="PROSITE" id="PS50118">
    <property type="entry name" value="HMG_BOX_2"/>
    <property type="match status" value="1"/>
</dbReference>
<evidence type="ECO:0000256" key="1">
    <source>
        <dbReference type="ARBA" id="ARBA00023125"/>
    </source>
</evidence>
<feature type="region of interest" description="Disordered" evidence="3">
    <location>
        <begin position="68"/>
        <end position="131"/>
    </location>
</feature>
<reference evidence="5 6" key="1">
    <citation type="submission" date="2019-07" db="EMBL/GenBank/DDBJ databases">
        <authorList>
            <person name="Friedrich A."/>
            <person name="Schacherer J."/>
        </authorList>
    </citation>
    <scope>NUCLEOTIDE SEQUENCE [LARGE SCALE GENOMIC DNA]</scope>
</reference>
<keyword evidence="1 2" id="KW-0238">DNA-binding</keyword>
<dbReference type="PANTHER" id="PTHR48112">
    <property type="entry name" value="HIGH MOBILITY GROUP PROTEIN DSP1"/>
    <property type="match status" value="1"/>
</dbReference>
<organism evidence="5 6">
    <name type="scientific">Dekkera bruxellensis</name>
    <name type="common">Brettanomyces custersii</name>
    <dbReference type="NCBI Taxonomy" id="5007"/>
    <lineage>
        <taxon>Eukaryota</taxon>
        <taxon>Fungi</taxon>
        <taxon>Dikarya</taxon>
        <taxon>Ascomycota</taxon>
        <taxon>Saccharomycotina</taxon>
        <taxon>Pichiomycetes</taxon>
        <taxon>Pichiales</taxon>
        <taxon>Pichiaceae</taxon>
        <taxon>Brettanomyces</taxon>
    </lineage>
</organism>
<gene>
    <name evidence="5" type="ORF">DEBR0S6_01222G</name>
</gene>
<protein>
    <submittedName>
        <fullName evidence="5">DEBR0S6_01222g1_1</fullName>
    </submittedName>
</protein>
<dbReference type="EMBL" id="CABFWN010000006">
    <property type="protein sequence ID" value="VUG19846.1"/>
    <property type="molecule type" value="Genomic_DNA"/>
</dbReference>
<dbReference type="InterPro" id="IPR036910">
    <property type="entry name" value="HMG_box_dom_sf"/>
</dbReference>
<dbReference type="GO" id="GO:0003677">
    <property type="term" value="F:DNA binding"/>
    <property type="evidence" value="ECO:0007669"/>
    <property type="project" value="UniProtKB-UniRule"/>
</dbReference>
<evidence type="ECO:0000259" key="4">
    <source>
        <dbReference type="PROSITE" id="PS50118"/>
    </source>
</evidence>
<dbReference type="Proteomes" id="UP000478008">
    <property type="component" value="Unassembled WGS sequence"/>
</dbReference>
<dbReference type="InterPro" id="IPR009071">
    <property type="entry name" value="HMG_box_dom"/>
</dbReference>
<feature type="region of interest" description="Disordered" evidence="3">
    <location>
        <begin position="206"/>
        <end position="245"/>
    </location>
</feature>